<dbReference type="STRING" id="7719.ENSCINP00000011818"/>
<evidence type="ECO:0000313" key="9">
    <source>
        <dbReference type="Proteomes" id="UP000008144"/>
    </source>
</evidence>
<evidence type="ECO:0000256" key="1">
    <source>
        <dbReference type="ARBA" id="ARBA00023125"/>
    </source>
</evidence>
<feature type="region of interest" description="Disordered" evidence="6">
    <location>
        <begin position="131"/>
        <end position="150"/>
    </location>
</feature>
<gene>
    <name evidence="8" type="primary">mnx</name>
</gene>
<dbReference type="GO" id="GO:0005634">
    <property type="term" value="C:nucleus"/>
    <property type="evidence" value="ECO:0000318"/>
    <property type="project" value="GO_Central"/>
</dbReference>
<name>F6U2P7_CIOIN</name>
<sequence length="409" mass="45838">MMLSTSKSALVDVLRERLRHANDVGSQQSYVPLEERTSDSDGDRKSDSTPPPFLAASPTSSFGLSSPGRRASDPRKRSPETPIHQKSDSTENVPKRAKFSIDSLLASDSKPPTERSRNAHELYFNEWNRTERGTPNYQYSPSKQTPRFLSNFHPSQQTEIKNETSAETNTSDTQPPVLPRSHIYPYFPINPFQNGMTSMQNLNSPSQTAPLAPSSPSSLSPISSTSSSPKPSIGGTPLLEEPRSPTSSNLQDFRHDAPSLGIYPGAFPHPMQMHQGFPHTMGARLPSLPFAAPFGGQPFRPPFNINSFPLSWLRNDAVLRSLTEFAAHPGLMNRSRRPRTAFTSQQLLELERQFKLNKYLSRPKRFEVATTLQLTETQVKIWFQNRRMKWKRSKKSRSSGSSSSPTKEQ</sequence>
<evidence type="ECO:0000256" key="3">
    <source>
        <dbReference type="ARBA" id="ARBA00023242"/>
    </source>
</evidence>
<keyword evidence="9" id="KW-1185">Reference proteome</keyword>
<comment type="subcellular location">
    <subcellularLocation>
        <location evidence="4 5">Nucleus</location>
    </subcellularLocation>
</comment>
<dbReference type="Proteomes" id="UP000008144">
    <property type="component" value="Unassembled WGS sequence"/>
</dbReference>
<evidence type="ECO:0000259" key="7">
    <source>
        <dbReference type="PROSITE" id="PS50071"/>
    </source>
</evidence>
<dbReference type="PANTHER" id="PTHR24335:SF4">
    <property type="entry name" value="EXTRA-EXTRA"/>
    <property type="match status" value="1"/>
</dbReference>
<feature type="region of interest" description="Disordered" evidence="6">
    <location>
        <begin position="388"/>
        <end position="409"/>
    </location>
</feature>
<dbReference type="PROSITE" id="PS50071">
    <property type="entry name" value="HOMEOBOX_2"/>
    <property type="match status" value="1"/>
</dbReference>
<dbReference type="PROSITE" id="PS00027">
    <property type="entry name" value="HOMEOBOX_1"/>
    <property type="match status" value="1"/>
</dbReference>
<dbReference type="InterPro" id="IPR020479">
    <property type="entry name" value="HD_metazoa"/>
</dbReference>
<dbReference type="SMART" id="SM00389">
    <property type="entry name" value="HOX"/>
    <property type="match status" value="1"/>
</dbReference>
<reference evidence="8" key="2">
    <citation type="submission" date="2025-08" db="UniProtKB">
        <authorList>
            <consortium name="Ensembl"/>
        </authorList>
    </citation>
    <scope>IDENTIFICATION</scope>
</reference>
<dbReference type="HOGENOM" id="CLU_672591_0_0_1"/>
<feature type="compositionally biased region" description="Basic and acidic residues" evidence="6">
    <location>
        <begin position="70"/>
        <end position="89"/>
    </location>
</feature>
<feature type="DNA-binding region" description="Homeobox" evidence="4">
    <location>
        <begin position="335"/>
        <end position="394"/>
    </location>
</feature>
<evidence type="ECO:0000313" key="8">
    <source>
        <dbReference type="Ensembl" id="ENSCINP00000011818.3"/>
    </source>
</evidence>
<dbReference type="GO" id="GO:0048812">
    <property type="term" value="P:neuron projection morphogenesis"/>
    <property type="evidence" value="ECO:0000318"/>
    <property type="project" value="GO_Central"/>
</dbReference>
<reference evidence="8" key="3">
    <citation type="submission" date="2025-09" db="UniProtKB">
        <authorList>
            <consortium name="Ensembl"/>
        </authorList>
    </citation>
    <scope>IDENTIFICATION</scope>
</reference>
<feature type="region of interest" description="Disordered" evidence="6">
    <location>
        <begin position="158"/>
        <end position="255"/>
    </location>
</feature>
<dbReference type="PRINTS" id="PR00024">
    <property type="entry name" value="HOMEOBOX"/>
</dbReference>
<dbReference type="GO" id="GO:0000981">
    <property type="term" value="F:DNA-binding transcription factor activity, RNA polymerase II-specific"/>
    <property type="evidence" value="ECO:0007669"/>
    <property type="project" value="InterPro"/>
</dbReference>
<dbReference type="GO" id="GO:1990837">
    <property type="term" value="F:sequence-specific double-stranded DNA binding"/>
    <property type="evidence" value="ECO:0000318"/>
    <property type="project" value="GO_Central"/>
</dbReference>
<dbReference type="GO" id="GO:0007417">
    <property type="term" value="P:central nervous system development"/>
    <property type="evidence" value="ECO:0000318"/>
    <property type="project" value="GO_Central"/>
</dbReference>
<protein>
    <submittedName>
        <fullName evidence="8">Transcription factor HB9</fullName>
    </submittedName>
</protein>
<evidence type="ECO:0000256" key="6">
    <source>
        <dbReference type="SAM" id="MobiDB-lite"/>
    </source>
</evidence>
<proteinExistence type="predicted"/>
<dbReference type="Pfam" id="PF00046">
    <property type="entry name" value="Homeodomain"/>
    <property type="match status" value="1"/>
</dbReference>
<feature type="compositionally biased region" description="Basic and acidic residues" evidence="6">
    <location>
        <begin position="111"/>
        <end position="120"/>
    </location>
</feature>
<dbReference type="InterPro" id="IPR017970">
    <property type="entry name" value="Homeobox_CS"/>
</dbReference>
<feature type="compositionally biased region" description="Polar residues" evidence="6">
    <location>
        <begin position="158"/>
        <end position="174"/>
    </location>
</feature>
<dbReference type="InterPro" id="IPR042768">
    <property type="entry name" value="MNX1/Ceh-12"/>
</dbReference>
<reference evidence="9" key="1">
    <citation type="journal article" date="2002" name="Science">
        <title>The draft genome of Ciona intestinalis: insights into chordate and vertebrate origins.</title>
        <authorList>
            <person name="Dehal P."/>
            <person name="Satou Y."/>
            <person name="Campbell R.K."/>
            <person name="Chapman J."/>
            <person name="Degnan B."/>
            <person name="De Tomaso A."/>
            <person name="Davidson B."/>
            <person name="Di Gregorio A."/>
            <person name="Gelpke M."/>
            <person name="Goodstein D.M."/>
            <person name="Harafuji N."/>
            <person name="Hastings K.E."/>
            <person name="Ho I."/>
            <person name="Hotta K."/>
            <person name="Huang W."/>
            <person name="Kawashima T."/>
            <person name="Lemaire P."/>
            <person name="Martinez D."/>
            <person name="Meinertzhagen I.A."/>
            <person name="Necula S."/>
            <person name="Nonaka M."/>
            <person name="Putnam N."/>
            <person name="Rash S."/>
            <person name="Saiga H."/>
            <person name="Satake M."/>
            <person name="Terry A."/>
            <person name="Yamada L."/>
            <person name="Wang H.G."/>
            <person name="Awazu S."/>
            <person name="Azumi K."/>
            <person name="Boore J."/>
            <person name="Branno M."/>
            <person name="Chin-Bow S."/>
            <person name="DeSantis R."/>
            <person name="Doyle S."/>
            <person name="Francino P."/>
            <person name="Keys D.N."/>
            <person name="Haga S."/>
            <person name="Hayashi H."/>
            <person name="Hino K."/>
            <person name="Imai K.S."/>
            <person name="Inaba K."/>
            <person name="Kano S."/>
            <person name="Kobayashi K."/>
            <person name="Kobayashi M."/>
            <person name="Lee B.I."/>
            <person name="Makabe K.W."/>
            <person name="Manohar C."/>
            <person name="Matassi G."/>
            <person name="Medina M."/>
            <person name="Mochizuki Y."/>
            <person name="Mount S."/>
            <person name="Morishita T."/>
            <person name="Miura S."/>
            <person name="Nakayama A."/>
            <person name="Nishizaka S."/>
            <person name="Nomoto H."/>
            <person name="Ohta F."/>
            <person name="Oishi K."/>
            <person name="Rigoutsos I."/>
            <person name="Sano M."/>
            <person name="Sasaki A."/>
            <person name="Sasakura Y."/>
            <person name="Shoguchi E."/>
            <person name="Shin-i T."/>
            <person name="Spagnuolo A."/>
            <person name="Stainier D."/>
            <person name="Suzuki M.M."/>
            <person name="Tassy O."/>
            <person name="Takatori N."/>
            <person name="Tokuoka M."/>
            <person name="Yagi K."/>
            <person name="Yoshizaki F."/>
            <person name="Wada S."/>
            <person name="Zhang C."/>
            <person name="Hyatt P.D."/>
            <person name="Larimer F."/>
            <person name="Detter C."/>
            <person name="Doggett N."/>
            <person name="Glavina T."/>
            <person name="Hawkins T."/>
            <person name="Richardson P."/>
            <person name="Lucas S."/>
            <person name="Kohara Y."/>
            <person name="Levine M."/>
            <person name="Satoh N."/>
            <person name="Rokhsar D.S."/>
        </authorList>
    </citation>
    <scope>NUCLEOTIDE SEQUENCE [LARGE SCALE GENOMIC DNA]</scope>
</reference>
<dbReference type="CDD" id="cd00086">
    <property type="entry name" value="homeodomain"/>
    <property type="match status" value="1"/>
</dbReference>
<dbReference type="InterPro" id="IPR001356">
    <property type="entry name" value="HD"/>
</dbReference>
<dbReference type="PANTHER" id="PTHR24335">
    <property type="entry name" value="MOTOR NEURON AND PANCREAS HOMEOBOX PROTEIN"/>
    <property type="match status" value="1"/>
</dbReference>
<dbReference type="GeneTree" id="ENSGT00940000164719"/>
<feature type="compositionally biased region" description="Polar residues" evidence="6">
    <location>
        <begin position="133"/>
        <end position="150"/>
    </location>
</feature>
<feature type="region of interest" description="Disordered" evidence="6">
    <location>
        <begin position="20"/>
        <end position="121"/>
    </location>
</feature>
<feature type="compositionally biased region" description="Low complexity" evidence="6">
    <location>
        <begin position="398"/>
        <end position="409"/>
    </location>
</feature>
<keyword evidence="3 4" id="KW-0539">Nucleus</keyword>
<feature type="compositionally biased region" description="Basic and acidic residues" evidence="6">
    <location>
        <begin position="33"/>
        <end position="47"/>
    </location>
</feature>
<dbReference type="InterPro" id="IPR009057">
    <property type="entry name" value="Homeodomain-like_sf"/>
</dbReference>
<dbReference type="SUPFAM" id="SSF46689">
    <property type="entry name" value="Homeodomain-like"/>
    <property type="match status" value="1"/>
</dbReference>
<organism evidence="8 9">
    <name type="scientific">Ciona intestinalis</name>
    <name type="common">Transparent sea squirt</name>
    <name type="synonym">Ascidia intestinalis</name>
    <dbReference type="NCBI Taxonomy" id="7719"/>
    <lineage>
        <taxon>Eukaryota</taxon>
        <taxon>Metazoa</taxon>
        <taxon>Chordata</taxon>
        <taxon>Tunicata</taxon>
        <taxon>Ascidiacea</taxon>
        <taxon>Phlebobranchia</taxon>
        <taxon>Cionidae</taxon>
        <taxon>Ciona</taxon>
    </lineage>
</organism>
<dbReference type="Gene3D" id="1.10.10.60">
    <property type="entry name" value="Homeodomain-like"/>
    <property type="match status" value="1"/>
</dbReference>
<feature type="domain" description="Homeobox" evidence="7">
    <location>
        <begin position="333"/>
        <end position="393"/>
    </location>
</feature>
<evidence type="ECO:0000256" key="4">
    <source>
        <dbReference type="PROSITE-ProRule" id="PRU00108"/>
    </source>
</evidence>
<feature type="compositionally biased region" description="Polar residues" evidence="6">
    <location>
        <begin position="191"/>
        <end position="203"/>
    </location>
</feature>
<dbReference type="OMA" id="NTIPISW"/>
<evidence type="ECO:0000256" key="2">
    <source>
        <dbReference type="ARBA" id="ARBA00023155"/>
    </source>
</evidence>
<dbReference type="AlphaFoldDB" id="F6U2P7"/>
<accession>F6U2P7</accession>
<keyword evidence="2 4" id="KW-0371">Homeobox</keyword>
<feature type="compositionally biased region" description="Low complexity" evidence="6">
    <location>
        <begin position="204"/>
        <end position="233"/>
    </location>
</feature>
<dbReference type="Ensembl" id="ENSCINT00000011818.3">
    <property type="protein sequence ID" value="ENSCINP00000011818.3"/>
    <property type="gene ID" value="ENSCING00000005724.3"/>
</dbReference>
<keyword evidence="1 4" id="KW-0238">DNA-binding</keyword>
<feature type="compositionally biased region" description="Basic residues" evidence="6">
    <location>
        <begin position="388"/>
        <end position="397"/>
    </location>
</feature>
<dbReference type="InParanoid" id="F6U2P7"/>
<evidence type="ECO:0000256" key="5">
    <source>
        <dbReference type="RuleBase" id="RU000682"/>
    </source>
</evidence>